<organism evidence="1 2">
    <name type="scientific">Luteolibacter luteus</name>
    <dbReference type="NCBI Taxonomy" id="2728835"/>
    <lineage>
        <taxon>Bacteria</taxon>
        <taxon>Pseudomonadati</taxon>
        <taxon>Verrucomicrobiota</taxon>
        <taxon>Verrucomicrobiia</taxon>
        <taxon>Verrucomicrobiales</taxon>
        <taxon>Verrucomicrobiaceae</taxon>
        <taxon>Luteolibacter</taxon>
    </lineage>
</organism>
<gene>
    <name evidence="1" type="ORF">HHL09_20120</name>
</gene>
<dbReference type="AlphaFoldDB" id="A0A858RKZ2"/>
<evidence type="ECO:0000313" key="2">
    <source>
        <dbReference type="Proteomes" id="UP000501812"/>
    </source>
</evidence>
<dbReference type="Proteomes" id="UP000501812">
    <property type="component" value="Chromosome"/>
</dbReference>
<evidence type="ECO:0008006" key="3">
    <source>
        <dbReference type="Google" id="ProtNLM"/>
    </source>
</evidence>
<dbReference type="EMBL" id="CP051774">
    <property type="protein sequence ID" value="QJE97996.1"/>
    <property type="molecule type" value="Genomic_DNA"/>
</dbReference>
<protein>
    <recommendedName>
        <fullName evidence="3">Metallopeptidase family protein</fullName>
    </recommendedName>
</protein>
<dbReference type="RefSeq" id="WP_169456422.1">
    <property type="nucleotide sequence ID" value="NZ_CP051774.1"/>
</dbReference>
<sequence>MIHTPAHRPLLDAILAHYGFRPECLSIVPDVAAAGTAAGFPDNEPLRAAKVLVGGPEPVIWLREEFSDDLRDAYIEDTCRTLTGGWCWTIGIKLTEPATFVAHLLLHEIGHFLKYPHDSPESERAAEAWALEQSRNF</sequence>
<dbReference type="KEGG" id="luo:HHL09_20120"/>
<name>A0A858RKZ2_9BACT</name>
<reference evidence="1 2" key="1">
    <citation type="submission" date="2020-04" db="EMBL/GenBank/DDBJ databases">
        <title>Luteolibacter sp. G-1-1-1 isolated from soil.</title>
        <authorList>
            <person name="Dahal R.H."/>
        </authorList>
    </citation>
    <scope>NUCLEOTIDE SEQUENCE [LARGE SCALE GENOMIC DNA]</scope>
    <source>
        <strain evidence="1 2">G-1-1-1</strain>
    </source>
</reference>
<proteinExistence type="predicted"/>
<accession>A0A858RKZ2</accession>
<keyword evidence="2" id="KW-1185">Reference proteome</keyword>
<evidence type="ECO:0000313" key="1">
    <source>
        <dbReference type="EMBL" id="QJE97996.1"/>
    </source>
</evidence>